<evidence type="ECO:0000313" key="3">
    <source>
        <dbReference type="Proteomes" id="UP000314294"/>
    </source>
</evidence>
<organism evidence="2 3">
    <name type="scientific">Liparis tanakae</name>
    <name type="common">Tanaka's snailfish</name>
    <dbReference type="NCBI Taxonomy" id="230148"/>
    <lineage>
        <taxon>Eukaryota</taxon>
        <taxon>Metazoa</taxon>
        <taxon>Chordata</taxon>
        <taxon>Craniata</taxon>
        <taxon>Vertebrata</taxon>
        <taxon>Euteleostomi</taxon>
        <taxon>Actinopterygii</taxon>
        <taxon>Neopterygii</taxon>
        <taxon>Teleostei</taxon>
        <taxon>Neoteleostei</taxon>
        <taxon>Acanthomorphata</taxon>
        <taxon>Eupercaria</taxon>
        <taxon>Perciformes</taxon>
        <taxon>Cottioidei</taxon>
        <taxon>Cottales</taxon>
        <taxon>Liparidae</taxon>
        <taxon>Liparis</taxon>
    </lineage>
</organism>
<name>A0A4Z2ERW2_9TELE</name>
<evidence type="ECO:0000313" key="2">
    <source>
        <dbReference type="EMBL" id="TNN31657.1"/>
    </source>
</evidence>
<dbReference type="EMBL" id="SRLO01003261">
    <property type="protein sequence ID" value="TNN31657.1"/>
    <property type="molecule type" value="Genomic_DNA"/>
</dbReference>
<keyword evidence="3" id="KW-1185">Reference proteome</keyword>
<sequence>MMSPRRDTRVLSWPRPRRSGGQRSEVRGQRRRQACSGGLTTGGPGSSPRGPGSSPRGPGSSPRGPGGVYLWMMKLWWRYSRPRSSWRTMHFTWREGHVFMRPDDVF</sequence>
<protein>
    <submittedName>
        <fullName evidence="2">Uncharacterized protein</fullName>
    </submittedName>
</protein>
<feature type="compositionally biased region" description="Low complexity" evidence="1">
    <location>
        <begin position="46"/>
        <end position="63"/>
    </location>
</feature>
<dbReference type="Proteomes" id="UP000314294">
    <property type="component" value="Unassembled WGS sequence"/>
</dbReference>
<dbReference type="AlphaFoldDB" id="A0A4Z2ERW2"/>
<evidence type="ECO:0000256" key="1">
    <source>
        <dbReference type="SAM" id="MobiDB-lite"/>
    </source>
</evidence>
<comment type="caution">
    <text evidence="2">The sequence shown here is derived from an EMBL/GenBank/DDBJ whole genome shotgun (WGS) entry which is preliminary data.</text>
</comment>
<gene>
    <name evidence="2" type="ORF">EYF80_058186</name>
</gene>
<proteinExistence type="predicted"/>
<accession>A0A4Z2ERW2</accession>
<reference evidence="2 3" key="1">
    <citation type="submission" date="2019-03" db="EMBL/GenBank/DDBJ databases">
        <title>First draft genome of Liparis tanakae, snailfish: a comprehensive survey of snailfish specific genes.</title>
        <authorList>
            <person name="Kim W."/>
            <person name="Song I."/>
            <person name="Jeong J.-H."/>
            <person name="Kim D."/>
            <person name="Kim S."/>
            <person name="Ryu S."/>
            <person name="Song J.Y."/>
            <person name="Lee S.K."/>
        </authorList>
    </citation>
    <scope>NUCLEOTIDE SEQUENCE [LARGE SCALE GENOMIC DNA]</scope>
    <source>
        <tissue evidence="2">Muscle</tissue>
    </source>
</reference>
<feature type="region of interest" description="Disordered" evidence="1">
    <location>
        <begin position="1"/>
        <end position="64"/>
    </location>
</feature>